<reference evidence="2 3" key="1">
    <citation type="journal article" date="2022" name="Microbiol. Resour. Announc.">
        <title>Complete Genome Sequence of the Hyperthermophilic and Acidophilic Archaeon Saccharolobus caldissimus Strain HS-3T.</title>
        <authorList>
            <person name="Sakai H.D."/>
            <person name="Kurosawa N."/>
        </authorList>
    </citation>
    <scope>NUCLEOTIDE SEQUENCE [LARGE SCALE GENOMIC DNA]</scope>
    <source>
        <strain evidence="2 3">JCM32116</strain>
    </source>
</reference>
<dbReference type="Gene3D" id="3.40.50.11100">
    <property type="match status" value="1"/>
</dbReference>
<sequence>MQLENRFLVVISSTSSDNISDFIKRMFTDCRLSGSKKLMINFISNISYPEFIQNARESLLDNIDLGIYIYIWKPDEIEYMLKRILEIKDDMKGLIIYCDSNNKQIIEKILPKIPNSIKANIIKDYCK</sequence>
<feature type="domain" description="DUF5751" evidence="1">
    <location>
        <begin position="10"/>
        <end position="127"/>
    </location>
</feature>
<accession>A0AAQ4CSY9</accession>
<dbReference type="InterPro" id="IPR043963">
    <property type="entry name" value="DUF5751"/>
</dbReference>
<keyword evidence="3" id="KW-1185">Reference proteome</keyword>
<dbReference type="EMBL" id="AP025226">
    <property type="protein sequence ID" value="BDB98920.1"/>
    <property type="molecule type" value="Genomic_DNA"/>
</dbReference>
<dbReference type="AlphaFoldDB" id="A0AAQ4CSY9"/>
<dbReference type="Proteomes" id="UP001319921">
    <property type="component" value="Chromosome"/>
</dbReference>
<evidence type="ECO:0000313" key="3">
    <source>
        <dbReference type="Proteomes" id="UP001319921"/>
    </source>
</evidence>
<dbReference type="GeneID" id="68866667"/>
<proteinExistence type="predicted"/>
<protein>
    <recommendedName>
        <fullName evidence="1">DUF5751 domain-containing protein</fullName>
    </recommendedName>
</protein>
<evidence type="ECO:0000259" key="1">
    <source>
        <dbReference type="Pfam" id="PF19025"/>
    </source>
</evidence>
<evidence type="ECO:0000313" key="2">
    <source>
        <dbReference type="EMBL" id="BDB98920.1"/>
    </source>
</evidence>
<name>A0AAQ4CSY9_9CREN</name>
<dbReference type="RefSeq" id="WP_229569282.1">
    <property type="nucleotide sequence ID" value="NZ_AP025226.1"/>
</dbReference>
<dbReference type="Pfam" id="PF19025">
    <property type="entry name" value="DUF5751"/>
    <property type="match status" value="1"/>
</dbReference>
<organism evidence="2 3">
    <name type="scientific">Saccharolobus caldissimus</name>
    <dbReference type="NCBI Taxonomy" id="1702097"/>
    <lineage>
        <taxon>Archaea</taxon>
        <taxon>Thermoproteota</taxon>
        <taxon>Thermoprotei</taxon>
        <taxon>Sulfolobales</taxon>
        <taxon>Sulfolobaceae</taxon>
        <taxon>Saccharolobus</taxon>
    </lineage>
</organism>
<dbReference type="KEGG" id="scas:SACC_19370"/>
<gene>
    <name evidence="2" type="ORF">SACC_19370</name>
</gene>